<dbReference type="STRING" id="765912.Thimo_1417"/>
<sequence>MCPDIAILGPMGRGGGRGHGGITPVLLSLIGAFCDRSFAVEVISIADGRLRELIPDLDPRAGVYELGPGGRRDQLLRLKEYLQIRRPRALLAAGHRSNLLAIAAARSSTGNVLAEGIRLVLSVHNALSPGLRQLDPLRRWLRLRAIRRSYPLADAVICVSAGVADDFVSRVPFPRDRLNVIHNPIAAAGDLSAADGPKDCHPWLAPGQPPVILAAGRLTRQKAFDNLVRAFARLDCQPLPRLLILGEGNERAALEHQAVQLGIADRVSLAGFVRNPRLHMARAALFVLSSEWEGFGNVLVEAMSVGTPVVATDCPSGPREILKDGALGPLVPPGDPDALAAAMRQMLETPQPPAWELKARAQDFAPACIASRYLGVLLPGSAH</sequence>
<dbReference type="EMBL" id="CP003051">
    <property type="protein sequence ID" value="AGA90211.1"/>
    <property type="molecule type" value="Genomic_DNA"/>
</dbReference>
<dbReference type="InterPro" id="IPR028098">
    <property type="entry name" value="Glyco_trans_4-like_N"/>
</dbReference>
<proteinExistence type="predicted"/>
<reference evidence="3 4" key="1">
    <citation type="submission" date="2011-09" db="EMBL/GenBank/DDBJ databases">
        <title>Complete sequence of chromosome of Thioflavicoccus mobilis 8321.</title>
        <authorList>
            <consortium name="US DOE Joint Genome Institute"/>
            <person name="Lucas S."/>
            <person name="Han J."/>
            <person name="Lapidus A."/>
            <person name="Cheng J.-F."/>
            <person name="Goodwin L."/>
            <person name="Pitluck S."/>
            <person name="Peters L."/>
            <person name="Ovchinnikova G."/>
            <person name="Lu M."/>
            <person name="Detter J.C."/>
            <person name="Han C."/>
            <person name="Tapia R."/>
            <person name="Land M."/>
            <person name="Hauser L."/>
            <person name="Kyrpides N."/>
            <person name="Ivanova N."/>
            <person name="Pagani I."/>
            <person name="Vogl K."/>
            <person name="Liu Z."/>
            <person name="Imhoff J."/>
            <person name="Thiel V."/>
            <person name="Frigaard N.-U."/>
            <person name="Bryant D."/>
            <person name="Woyke T."/>
        </authorList>
    </citation>
    <scope>NUCLEOTIDE SEQUENCE [LARGE SCALE GENOMIC DNA]</scope>
    <source>
        <strain evidence="3 4">8321</strain>
    </source>
</reference>
<evidence type="ECO:0000313" key="4">
    <source>
        <dbReference type="Proteomes" id="UP000010816"/>
    </source>
</evidence>
<evidence type="ECO:0000259" key="1">
    <source>
        <dbReference type="Pfam" id="PF00534"/>
    </source>
</evidence>
<accession>L0GW40</accession>
<dbReference type="AlphaFoldDB" id="L0GW40"/>
<organism evidence="3 4">
    <name type="scientific">Thioflavicoccus mobilis 8321</name>
    <dbReference type="NCBI Taxonomy" id="765912"/>
    <lineage>
        <taxon>Bacteria</taxon>
        <taxon>Pseudomonadati</taxon>
        <taxon>Pseudomonadota</taxon>
        <taxon>Gammaproteobacteria</taxon>
        <taxon>Chromatiales</taxon>
        <taxon>Chromatiaceae</taxon>
        <taxon>Thioflavicoccus</taxon>
    </lineage>
</organism>
<dbReference type="GO" id="GO:0016757">
    <property type="term" value="F:glycosyltransferase activity"/>
    <property type="evidence" value="ECO:0007669"/>
    <property type="project" value="InterPro"/>
</dbReference>
<dbReference type="HOGENOM" id="CLU_009583_0_0_6"/>
<feature type="domain" description="Glycosyl transferase family 1" evidence="1">
    <location>
        <begin position="204"/>
        <end position="352"/>
    </location>
</feature>
<evidence type="ECO:0000313" key="3">
    <source>
        <dbReference type="EMBL" id="AGA90211.1"/>
    </source>
</evidence>
<dbReference type="GO" id="GO:1901135">
    <property type="term" value="P:carbohydrate derivative metabolic process"/>
    <property type="evidence" value="ECO:0007669"/>
    <property type="project" value="UniProtKB-ARBA"/>
</dbReference>
<dbReference type="eggNOG" id="COG0438">
    <property type="taxonomic scope" value="Bacteria"/>
</dbReference>
<dbReference type="Pfam" id="PF13439">
    <property type="entry name" value="Glyco_transf_4"/>
    <property type="match status" value="1"/>
</dbReference>
<dbReference type="OrthoDB" id="4611853at2"/>
<name>L0GW40_9GAMM</name>
<feature type="domain" description="Glycosyltransferase subfamily 4-like N-terminal" evidence="2">
    <location>
        <begin position="20"/>
        <end position="185"/>
    </location>
</feature>
<dbReference type="PANTHER" id="PTHR12526">
    <property type="entry name" value="GLYCOSYLTRANSFERASE"/>
    <property type="match status" value="1"/>
</dbReference>
<keyword evidence="3" id="KW-0808">Transferase</keyword>
<gene>
    <name evidence="3" type="ORF">Thimo_1417</name>
</gene>
<dbReference type="CDD" id="cd03811">
    <property type="entry name" value="GT4_GT28_WabH-like"/>
    <property type="match status" value="1"/>
</dbReference>
<dbReference type="KEGG" id="tmb:Thimo_1417"/>
<keyword evidence="4" id="KW-1185">Reference proteome</keyword>
<dbReference type="Proteomes" id="UP000010816">
    <property type="component" value="Chromosome"/>
</dbReference>
<dbReference type="Pfam" id="PF00534">
    <property type="entry name" value="Glycos_transf_1"/>
    <property type="match status" value="1"/>
</dbReference>
<dbReference type="Gene3D" id="3.40.50.2000">
    <property type="entry name" value="Glycogen Phosphorylase B"/>
    <property type="match status" value="2"/>
</dbReference>
<dbReference type="SUPFAM" id="SSF53756">
    <property type="entry name" value="UDP-Glycosyltransferase/glycogen phosphorylase"/>
    <property type="match status" value="1"/>
</dbReference>
<protein>
    <submittedName>
        <fullName evidence="3">Glycosyltransferase</fullName>
    </submittedName>
</protein>
<dbReference type="InterPro" id="IPR001296">
    <property type="entry name" value="Glyco_trans_1"/>
</dbReference>
<evidence type="ECO:0000259" key="2">
    <source>
        <dbReference type="Pfam" id="PF13439"/>
    </source>
</evidence>